<keyword evidence="4" id="KW-0809">Transit peptide</keyword>
<evidence type="ECO:0000256" key="1">
    <source>
        <dbReference type="ARBA" id="ARBA00004370"/>
    </source>
</evidence>
<comment type="subcellular location">
    <subcellularLocation>
        <location evidence="1">Membrane</location>
    </subcellularLocation>
</comment>
<dbReference type="AlphaFoldDB" id="A0A919CP37"/>
<dbReference type="GO" id="GO:0022900">
    <property type="term" value="P:electron transport chain"/>
    <property type="evidence" value="ECO:0007669"/>
    <property type="project" value="InterPro"/>
</dbReference>
<proteinExistence type="predicted"/>
<name>A0A919CP37_9PROT</name>
<dbReference type="PANTHER" id="PTHR12219:SF8">
    <property type="entry name" value="NADH DEHYDROGENASE [UBIQUINONE] IRON-SULFUR PROTEIN 4, MITOCHONDRIAL"/>
    <property type="match status" value="1"/>
</dbReference>
<dbReference type="Pfam" id="PF04800">
    <property type="entry name" value="NDUS4"/>
    <property type="match status" value="1"/>
</dbReference>
<keyword evidence="6" id="KW-0472">Membrane</keyword>
<evidence type="ECO:0000256" key="5">
    <source>
        <dbReference type="ARBA" id="ARBA00022982"/>
    </source>
</evidence>
<evidence type="ECO:0008006" key="9">
    <source>
        <dbReference type="Google" id="ProtNLM"/>
    </source>
</evidence>
<dbReference type="Gene3D" id="3.30.160.190">
    <property type="entry name" value="atu1810 like domain"/>
    <property type="match status" value="1"/>
</dbReference>
<evidence type="ECO:0000256" key="4">
    <source>
        <dbReference type="ARBA" id="ARBA00022946"/>
    </source>
</evidence>
<evidence type="ECO:0000256" key="3">
    <source>
        <dbReference type="ARBA" id="ARBA00022660"/>
    </source>
</evidence>
<gene>
    <name evidence="7" type="ORF">GCM10017083_19510</name>
</gene>
<evidence type="ECO:0000256" key="6">
    <source>
        <dbReference type="ARBA" id="ARBA00023136"/>
    </source>
</evidence>
<sequence length="101" mass="11850">MRVRIYKPAKNAMQSGRAKTKKWVLEYRAETARIPEPLMGWVSAGDTTNQVRIPFDTREEAVAFAKRHGFEYSVVEPHERQPRPKAYADNFAFDRKLNWTH</sequence>
<dbReference type="RefSeq" id="WP_189988847.1">
    <property type="nucleotide sequence ID" value="NZ_BMZS01000004.1"/>
</dbReference>
<evidence type="ECO:0000313" key="8">
    <source>
        <dbReference type="Proteomes" id="UP000630353"/>
    </source>
</evidence>
<keyword evidence="3" id="KW-0679">Respiratory chain</keyword>
<keyword evidence="2" id="KW-0813">Transport</keyword>
<dbReference type="PANTHER" id="PTHR12219">
    <property type="entry name" value="NADH-UBIQUINONE OXIDOREDUCTASE"/>
    <property type="match status" value="1"/>
</dbReference>
<keyword evidence="5" id="KW-0249">Electron transport</keyword>
<keyword evidence="8" id="KW-1185">Reference proteome</keyword>
<protein>
    <recommendedName>
        <fullName evidence="9">ETC complex I subunit</fullName>
    </recommendedName>
</protein>
<accession>A0A919CP37</accession>
<evidence type="ECO:0000313" key="7">
    <source>
        <dbReference type="EMBL" id="GHD48427.1"/>
    </source>
</evidence>
<organism evidence="7 8">
    <name type="scientific">Thalassobaculum fulvum</name>
    <dbReference type="NCBI Taxonomy" id="1633335"/>
    <lineage>
        <taxon>Bacteria</taxon>
        <taxon>Pseudomonadati</taxon>
        <taxon>Pseudomonadota</taxon>
        <taxon>Alphaproteobacteria</taxon>
        <taxon>Rhodospirillales</taxon>
        <taxon>Thalassobaculaceae</taxon>
        <taxon>Thalassobaculum</taxon>
    </lineage>
</organism>
<evidence type="ECO:0000256" key="2">
    <source>
        <dbReference type="ARBA" id="ARBA00022448"/>
    </source>
</evidence>
<reference evidence="7" key="1">
    <citation type="journal article" date="2014" name="Int. J. Syst. Evol. Microbiol.">
        <title>Complete genome sequence of Corynebacterium casei LMG S-19264T (=DSM 44701T), isolated from a smear-ripened cheese.</title>
        <authorList>
            <consortium name="US DOE Joint Genome Institute (JGI-PGF)"/>
            <person name="Walter F."/>
            <person name="Albersmeier A."/>
            <person name="Kalinowski J."/>
            <person name="Ruckert C."/>
        </authorList>
    </citation>
    <scope>NUCLEOTIDE SEQUENCE</scope>
    <source>
        <strain evidence="7">KCTC 42651</strain>
    </source>
</reference>
<reference evidence="7" key="2">
    <citation type="submission" date="2020-09" db="EMBL/GenBank/DDBJ databases">
        <authorList>
            <person name="Sun Q."/>
            <person name="Kim S."/>
        </authorList>
    </citation>
    <scope>NUCLEOTIDE SEQUENCE</scope>
    <source>
        <strain evidence="7">KCTC 42651</strain>
    </source>
</reference>
<comment type="caution">
    <text evidence="7">The sequence shown here is derived from an EMBL/GenBank/DDBJ whole genome shotgun (WGS) entry which is preliminary data.</text>
</comment>
<dbReference type="InterPro" id="IPR006885">
    <property type="entry name" value="NADH_UbQ_FeS_4_mit-like"/>
</dbReference>
<dbReference type="InterPro" id="IPR038532">
    <property type="entry name" value="NDUFS4-like_sf"/>
</dbReference>
<dbReference type="Proteomes" id="UP000630353">
    <property type="component" value="Unassembled WGS sequence"/>
</dbReference>
<dbReference type="GO" id="GO:0016020">
    <property type="term" value="C:membrane"/>
    <property type="evidence" value="ECO:0007669"/>
    <property type="project" value="UniProtKB-SubCell"/>
</dbReference>
<dbReference type="EMBL" id="BMZS01000004">
    <property type="protein sequence ID" value="GHD48427.1"/>
    <property type="molecule type" value="Genomic_DNA"/>
</dbReference>